<feature type="binding site" evidence="11">
    <location>
        <begin position="9"/>
        <end position="14"/>
    </location>
    <ligand>
        <name>FAD</name>
        <dbReference type="ChEBI" id="CHEBI:57692"/>
    </ligand>
</feature>
<organism evidence="13 14">
    <name type="scientific">Rarispira pelagica</name>
    <dbReference type="NCBI Taxonomy" id="3141764"/>
    <lineage>
        <taxon>Bacteria</taxon>
        <taxon>Pseudomonadati</taxon>
        <taxon>Spirochaetota</taxon>
        <taxon>Spirochaetia</taxon>
        <taxon>Winmispirales</taxon>
        <taxon>Winmispiraceae</taxon>
        <taxon>Rarispira</taxon>
    </lineage>
</organism>
<dbReference type="Gene3D" id="1.10.150.570">
    <property type="entry name" value="GidA associated domain, C-terminal subdomain"/>
    <property type="match status" value="1"/>
</dbReference>
<dbReference type="SMART" id="SM01228">
    <property type="entry name" value="GIDA_assoc_3"/>
    <property type="match status" value="1"/>
</dbReference>
<dbReference type="SUPFAM" id="SSF51905">
    <property type="entry name" value="FAD/NAD(P)-binding domain"/>
    <property type="match status" value="1"/>
</dbReference>
<keyword evidence="5 11" id="KW-0285">Flavoprotein</keyword>
<dbReference type="InterPro" id="IPR004416">
    <property type="entry name" value="MnmG"/>
</dbReference>
<dbReference type="InterPro" id="IPR044920">
    <property type="entry name" value="MnmG_C_subdom_sf"/>
</dbReference>
<dbReference type="Gene3D" id="1.10.10.1800">
    <property type="entry name" value="tRNA uridine 5-carboxymethylaminomethyl modification enzyme MnmG/GidA"/>
    <property type="match status" value="1"/>
</dbReference>
<name>A0ABU9UA26_9SPIR</name>
<evidence type="ECO:0000259" key="12">
    <source>
        <dbReference type="SMART" id="SM01228"/>
    </source>
</evidence>
<comment type="subunit">
    <text evidence="9 11">Homodimer. Heterotetramer of two MnmE and two MnmG subunits.</text>
</comment>
<keyword evidence="8 11" id="KW-0520">NAD</keyword>
<evidence type="ECO:0000256" key="4">
    <source>
        <dbReference type="ARBA" id="ARBA00020461"/>
    </source>
</evidence>
<sequence length="616" mass="68936">MDTDIIVIGGGHAGVEAALAASRLGYTCLLITQQLDTIARMSCNPAIGGLSKGNLVREIDALGGQMARLIDSTMIQFRMLNKSRGPAVQSPRAQADKLAYSSLAKWTLEKQRDLFLFQDTVVDLIVDKNSIRGVVTARGKKIYCKKIVLTTGTFMEGKIFIGEYEEDGGRLGEKAAKGLGKSLRRLGFRLGRLKTGTPARVLRSSVDFDRIEEQPGDIRVQPFSFAYDKVERPQVSCYITYTNEKTHKIISDNMHRSPLYSGKIVGKGPRYCPSIEDKIVKFPDRDRHQVFVEPEGLNTEEMYLNGISSSLPEDVQEAFIHSIVGLEHAVIMRPGYAVEYDFVDPTQLYPSLETKLIEGLFIAGQTNGTSGYEEAAAQGLIAGINAALSLAGEKPLVLGRDEAYIGVLIDDLVTKGTKEPYRMFTSRAEYRLALRHDTADIRLTPRAYKAGLVPEEYYERFKEKVKTIDYIKDLLQKQKVDSQLAPVLDKDIISTHFGKTLYNAVKDPNINLDEVSIYLANTYSLNQGWIENALLDIKYEGYLAREMREVERFRKMENMKIPANFDYKKAEGLSKEAVEKLSEIRPLSIGQASRISGIRKSDIAALLLYVPRQKNE</sequence>
<comment type="caution">
    <text evidence="13">The sequence shown here is derived from an EMBL/GenBank/DDBJ whole genome shotgun (WGS) entry which is preliminary data.</text>
</comment>
<feature type="binding site" evidence="11">
    <location>
        <begin position="268"/>
        <end position="282"/>
    </location>
    <ligand>
        <name>NAD(+)</name>
        <dbReference type="ChEBI" id="CHEBI:57540"/>
    </ligand>
</feature>
<dbReference type="Pfam" id="PF01134">
    <property type="entry name" value="GIDA"/>
    <property type="match status" value="1"/>
</dbReference>
<evidence type="ECO:0000256" key="10">
    <source>
        <dbReference type="ARBA" id="ARBA00031800"/>
    </source>
</evidence>
<dbReference type="Proteomes" id="UP001466331">
    <property type="component" value="Unassembled WGS sequence"/>
</dbReference>
<accession>A0ABU9UA26</accession>
<evidence type="ECO:0000256" key="2">
    <source>
        <dbReference type="ARBA" id="ARBA00003717"/>
    </source>
</evidence>
<dbReference type="PROSITE" id="PS01281">
    <property type="entry name" value="GIDA_2"/>
    <property type="match status" value="1"/>
</dbReference>
<protein>
    <recommendedName>
        <fullName evidence="4 11">tRNA uridine 5-carboxymethylaminomethyl modification enzyme MnmG</fullName>
    </recommendedName>
    <alternativeName>
        <fullName evidence="10 11">Glucose-inhibited division protein A</fullName>
    </alternativeName>
</protein>
<dbReference type="PROSITE" id="PS01280">
    <property type="entry name" value="GIDA_1"/>
    <property type="match status" value="1"/>
</dbReference>
<comment type="cofactor">
    <cofactor evidence="1 11">
        <name>FAD</name>
        <dbReference type="ChEBI" id="CHEBI:57692"/>
    </cofactor>
</comment>
<dbReference type="HAMAP" id="MF_00129">
    <property type="entry name" value="MnmG_GidA"/>
    <property type="match status" value="1"/>
</dbReference>
<dbReference type="Pfam" id="PF21680">
    <property type="entry name" value="GIDA_C_1st"/>
    <property type="match status" value="1"/>
</dbReference>
<comment type="subcellular location">
    <subcellularLocation>
        <location evidence="11">Cytoplasm</location>
    </subcellularLocation>
</comment>
<keyword evidence="14" id="KW-1185">Reference proteome</keyword>
<evidence type="ECO:0000256" key="8">
    <source>
        <dbReference type="ARBA" id="ARBA00023027"/>
    </source>
</evidence>
<dbReference type="PANTHER" id="PTHR11806">
    <property type="entry name" value="GLUCOSE INHIBITED DIVISION PROTEIN A"/>
    <property type="match status" value="1"/>
</dbReference>
<dbReference type="Pfam" id="PF13932">
    <property type="entry name" value="SAM_GIDA_C"/>
    <property type="match status" value="1"/>
</dbReference>
<evidence type="ECO:0000256" key="6">
    <source>
        <dbReference type="ARBA" id="ARBA00022694"/>
    </source>
</evidence>
<dbReference type="EMBL" id="JBCHKQ010000001">
    <property type="protein sequence ID" value="MEM5947516.1"/>
    <property type="molecule type" value="Genomic_DNA"/>
</dbReference>
<dbReference type="InterPro" id="IPR026904">
    <property type="entry name" value="MnmG_C"/>
</dbReference>
<keyword evidence="7 11" id="KW-0274">FAD</keyword>
<dbReference type="InterPro" id="IPR002218">
    <property type="entry name" value="MnmG-rel"/>
</dbReference>
<dbReference type="InterPro" id="IPR036188">
    <property type="entry name" value="FAD/NAD-bd_sf"/>
</dbReference>
<evidence type="ECO:0000256" key="7">
    <source>
        <dbReference type="ARBA" id="ARBA00022827"/>
    </source>
</evidence>
<keyword evidence="6 11" id="KW-0819">tRNA processing</keyword>
<keyword evidence="11" id="KW-0963">Cytoplasm</keyword>
<comment type="caution">
    <text evidence="11">Lacks conserved residue(s) required for the propagation of feature annotation.</text>
</comment>
<comment type="function">
    <text evidence="2 11">NAD-binding protein involved in the addition of a carboxymethylaminomethyl (cmnm) group at the wobble position (U34) of certain tRNAs, forming tRNA-cmnm(5)s(2)U34.</text>
</comment>
<dbReference type="RefSeq" id="WP_420068964.1">
    <property type="nucleotide sequence ID" value="NZ_JBCHKQ010000001.1"/>
</dbReference>
<dbReference type="InterPro" id="IPR047001">
    <property type="entry name" value="MnmG_C_subdom"/>
</dbReference>
<gene>
    <name evidence="11 13" type="primary">mnmG</name>
    <name evidence="11" type="synonym">gidA</name>
    <name evidence="13" type="ORF">WKV44_03060</name>
</gene>
<evidence type="ECO:0000256" key="11">
    <source>
        <dbReference type="HAMAP-Rule" id="MF_00129"/>
    </source>
</evidence>
<proteinExistence type="inferred from homology"/>
<evidence type="ECO:0000313" key="14">
    <source>
        <dbReference type="Proteomes" id="UP001466331"/>
    </source>
</evidence>
<evidence type="ECO:0000256" key="5">
    <source>
        <dbReference type="ARBA" id="ARBA00022630"/>
    </source>
</evidence>
<dbReference type="PRINTS" id="PR00411">
    <property type="entry name" value="PNDRDTASEI"/>
</dbReference>
<dbReference type="PANTHER" id="PTHR11806:SF0">
    <property type="entry name" value="PROTEIN MTO1 HOMOLOG, MITOCHONDRIAL"/>
    <property type="match status" value="1"/>
</dbReference>
<evidence type="ECO:0000256" key="9">
    <source>
        <dbReference type="ARBA" id="ARBA00025948"/>
    </source>
</evidence>
<dbReference type="InterPro" id="IPR040131">
    <property type="entry name" value="MnmG_N"/>
</dbReference>
<feature type="domain" description="tRNA uridine 5-carboxymethylaminomethyl modification enzyme C-terminal subdomain" evidence="12">
    <location>
        <begin position="537"/>
        <end position="608"/>
    </location>
</feature>
<reference evidence="13 14" key="1">
    <citation type="submission" date="2024-03" db="EMBL/GenBank/DDBJ databases">
        <title>Ignisphaera cupida sp. nov., a hyperthermophilic hydrolytic archaeon from a hot spring of Kamchatka, and proposal of Ignisphaeraceae fam. nov.</title>
        <authorList>
            <person name="Podosokorskaya O.A."/>
            <person name="Elcheninov A.G."/>
            <person name="Maltseva A.I."/>
            <person name="Zayulina K.S."/>
            <person name="Novikov A."/>
            <person name="Merkel A.Y."/>
        </authorList>
    </citation>
    <scope>NUCLEOTIDE SEQUENCE [LARGE SCALE GENOMIC DNA]</scope>
    <source>
        <strain evidence="13 14">38H-sp</strain>
    </source>
</reference>
<evidence type="ECO:0000256" key="1">
    <source>
        <dbReference type="ARBA" id="ARBA00001974"/>
    </source>
</evidence>
<dbReference type="InterPro" id="IPR049312">
    <property type="entry name" value="GIDA_C_N"/>
</dbReference>
<dbReference type="InterPro" id="IPR020595">
    <property type="entry name" value="MnmG-rel_CS"/>
</dbReference>
<dbReference type="NCBIfam" id="TIGR00136">
    <property type="entry name" value="mnmG_gidA"/>
    <property type="match status" value="1"/>
</dbReference>
<comment type="similarity">
    <text evidence="3 11">Belongs to the MnmG family.</text>
</comment>
<evidence type="ECO:0000313" key="13">
    <source>
        <dbReference type="EMBL" id="MEM5947516.1"/>
    </source>
</evidence>
<evidence type="ECO:0000256" key="3">
    <source>
        <dbReference type="ARBA" id="ARBA00007653"/>
    </source>
</evidence>
<dbReference type="Gene3D" id="3.50.50.60">
    <property type="entry name" value="FAD/NAD(P)-binding domain"/>
    <property type="match status" value="2"/>
</dbReference>